<dbReference type="AlphaFoldDB" id="A0A1M6SXF5"/>
<keyword evidence="3" id="KW-1185">Reference proteome</keyword>
<dbReference type="InterPro" id="IPR036249">
    <property type="entry name" value="Thioredoxin-like_sf"/>
</dbReference>
<name>A0A1M6SXF5_9AQUI</name>
<feature type="domain" description="Thioredoxin" evidence="1">
    <location>
        <begin position="44"/>
        <end position="118"/>
    </location>
</feature>
<evidence type="ECO:0000313" key="2">
    <source>
        <dbReference type="EMBL" id="SHK49366.1"/>
    </source>
</evidence>
<evidence type="ECO:0000313" key="3">
    <source>
        <dbReference type="Proteomes" id="UP000189810"/>
    </source>
</evidence>
<dbReference type="Pfam" id="PF00085">
    <property type="entry name" value="Thioredoxin"/>
    <property type="match status" value="1"/>
</dbReference>
<protein>
    <submittedName>
        <fullName evidence="2">Thioredoxin 1</fullName>
    </submittedName>
</protein>
<sequence>MDLKSLLLLAAVLVISLSVGKLIKVYISGRMVGKKVDFLKDGFMYFYSERCPACKVMKEHIEELKKHSKVLEINVGTNEGLSIAKELGVLATPTILVVKDGIIVKSFVGVVKAERLLKEV</sequence>
<accession>A0A1M6SXF5</accession>
<dbReference type="EMBL" id="LT670846">
    <property type="protein sequence ID" value="SHK49366.1"/>
    <property type="molecule type" value="Genomic_DNA"/>
</dbReference>
<dbReference type="RefSeq" id="WP_079654310.1">
    <property type="nucleotide sequence ID" value="NZ_LT670846.1"/>
</dbReference>
<dbReference type="Gene3D" id="3.40.30.10">
    <property type="entry name" value="Glutaredoxin"/>
    <property type="match status" value="1"/>
</dbReference>
<proteinExistence type="predicted"/>
<dbReference type="STRING" id="381751.SAMN05444391_1206"/>
<organism evidence="2 3">
    <name type="scientific">Thermocrinis minervae</name>
    <dbReference type="NCBI Taxonomy" id="381751"/>
    <lineage>
        <taxon>Bacteria</taxon>
        <taxon>Pseudomonadati</taxon>
        <taxon>Aquificota</taxon>
        <taxon>Aquificia</taxon>
        <taxon>Aquificales</taxon>
        <taxon>Aquificaceae</taxon>
        <taxon>Thermocrinis</taxon>
    </lineage>
</organism>
<reference evidence="2 3" key="1">
    <citation type="submission" date="2016-11" db="EMBL/GenBank/DDBJ databases">
        <authorList>
            <person name="Jaros S."/>
            <person name="Januszkiewicz K."/>
            <person name="Wedrychowicz H."/>
        </authorList>
    </citation>
    <scope>NUCLEOTIDE SEQUENCE [LARGE SCALE GENOMIC DNA]</scope>
    <source>
        <strain evidence="2 3">DSM 19557</strain>
    </source>
</reference>
<evidence type="ECO:0000259" key="1">
    <source>
        <dbReference type="Pfam" id="PF00085"/>
    </source>
</evidence>
<gene>
    <name evidence="2" type="ORF">SAMN05444391_1206</name>
</gene>
<dbReference type="SUPFAM" id="SSF52833">
    <property type="entry name" value="Thioredoxin-like"/>
    <property type="match status" value="1"/>
</dbReference>
<dbReference type="InterPro" id="IPR013766">
    <property type="entry name" value="Thioredoxin_domain"/>
</dbReference>
<dbReference type="OrthoDB" id="14244at2"/>
<dbReference type="CDD" id="cd02947">
    <property type="entry name" value="TRX_family"/>
    <property type="match status" value="1"/>
</dbReference>
<dbReference type="Proteomes" id="UP000189810">
    <property type="component" value="Chromosome I"/>
</dbReference>